<keyword evidence="2" id="KW-1185">Reference proteome</keyword>
<reference evidence="1" key="1">
    <citation type="submission" date="2020-05" db="EMBL/GenBank/DDBJ databases">
        <title>Large-scale comparative analyses of tick genomes elucidate their genetic diversity and vector capacities.</title>
        <authorList>
            <person name="Jia N."/>
            <person name="Wang J."/>
            <person name="Shi W."/>
            <person name="Du L."/>
            <person name="Sun Y."/>
            <person name="Zhan W."/>
            <person name="Jiang J."/>
            <person name="Wang Q."/>
            <person name="Zhang B."/>
            <person name="Ji P."/>
            <person name="Sakyi L.B."/>
            <person name="Cui X."/>
            <person name="Yuan T."/>
            <person name="Jiang B."/>
            <person name="Yang W."/>
            <person name="Lam T.T.-Y."/>
            <person name="Chang Q."/>
            <person name="Ding S."/>
            <person name="Wang X."/>
            <person name="Zhu J."/>
            <person name="Ruan X."/>
            <person name="Zhao L."/>
            <person name="Wei J."/>
            <person name="Que T."/>
            <person name="Du C."/>
            <person name="Cheng J."/>
            <person name="Dai P."/>
            <person name="Han X."/>
            <person name="Huang E."/>
            <person name="Gao Y."/>
            <person name="Liu J."/>
            <person name="Shao H."/>
            <person name="Ye R."/>
            <person name="Li L."/>
            <person name="Wei W."/>
            <person name="Wang X."/>
            <person name="Wang C."/>
            <person name="Yang T."/>
            <person name="Huo Q."/>
            <person name="Li W."/>
            <person name="Guo W."/>
            <person name="Chen H."/>
            <person name="Zhou L."/>
            <person name="Ni X."/>
            <person name="Tian J."/>
            <person name="Zhou Y."/>
            <person name="Sheng Y."/>
            <person name="Liu T."/>
            <person name="Pan Y."/>
            <person name="Xia L."/>
            <person name="Li J."/>
            <person name="Zhao F."/>
            <person name="Cao W."/>
        </authorList>
    </citation>
    <scope>NUCLEOTIDE SEQUENCE</scope>
    <source>
        <strain evidence="1">Dsil-2018</strain>
    </source>
</reference>
<name>A0ACB8DA59_DERSI</name>
<evidence type="ECO:0000313" key="2">
    <source>
        <dbReference type="Proteomes" id="UP000821865"/>
    </source>
</evidence>
<organism evidence="1 2">
    <name type="scientific">Dermacentor silvarum</name>
    <name type="common">Tick</name>
    <dbReference type="NCBI Taxonomy" id="543639"/>
    <lineage>
        <taxon>Eukaryota</taxon>
        <taxon>Metazoa</taxon>
        <taxon>Ecdysozoa</taxon>
        <taxon>Arthropoda</taxon>
        <taxon>Chelicerata</taxon>
        <taxon>Arachnida</taxon>
        <taxon>Acari</taxon>
        <taxon>Parasitiformes</taxon>
        <taxon>Ixodida</taxon>
        <taxon>Ixodoidea</taxon>
        <taxon>Ixodidae</taxon>
        <taxon>Rhipicephalinae</taxon>
        <taxon>Dermacentor</taxon>
    </lineage>
</organism>
<sequence length="117" mass="12317">MDEETLNVSTVKKLLDQLRSDIVTEISPIKLQLSEHTAGLQILDSERQRTLAGTPKPHKMKSSPGKISHAGLCPTDAQLVDGPGCPEGYVLPCIPGHEGAGTVESIGPGVTRLKPGA</sequence>
<comment type="caution">
    <text evidence="1">The sequence shown here is derived from an EMBL/GenBank/DDBJ whole genome shotgun (WGS) entry which is preliminary data.</text>
</comment>
<accession>A0ACB8DA59</accession>
<dbReference type="Proteomes" id="UP000821865">
    <property type="component" value="Chromosome 2"/>
</dbReference>
<proteinExistence type="predicted"/>
<evidence type="ECO:0000313" key="1">
    <source>
        <dbReference type="EMBL" id="KAH7965007.1"/>
    </source>
</evidence>
<protein>
    <submittedName>
        <fullName evidence="1">Uncharacterized protein</fullName>
    </submittedName>
</protein>
<gene>
    <name evidence="1" type="ORF">HPB49_002772</name>
</gene>
<dbReference type="EMBL" id="CM023471">
    <property type="protein sequence ID" value="KAH7965007.1"/>
    <property type="molecule type" value="Genomic_DNA"/>
</dbReference>